<dbReference type="EMBL" id="JBANRG010000065">
    <property type="protein sequence ID" value="KAK7440963.1"/>
    <property type="molecule type" value="Genomic_DNA"/>
</dbReference>
<evidence type="ECO:0000256" key="1">
    <source>
        <dbReference type="SAM" id="MobiDB-lite"/>
    </source>
</evidence>
<keyword evidence="3" id="KW-1185">Reference proteome</keyword>
<name>A0ABR1IW29_9AGAR</name>
<dbReference type="Proteomes" id="UP001498398">
    <property type="component" value="Unassembled WGS sequence"/>
</dbReference>
<protein>
    <submittedName>
        <fullName evidence="2">Uncharacterized protein</fullName>
    </submittedName>
</protein>
<gene>
    <name evidence="2" type="ORF">VKT23_016740</name>
</gene>
<accession>A0ABR1IW29</accession>
<proteinExistence type="predicted"/>
<evidence type="ECO:0000313" key="2">
    <source>
        <dbReference type="EMBL" id="KAK7440963.1"/>
    </source>
</evidence>
<evidence type="ECO:0000313" key="3">
    <source>
        <dbReference type="Proteomes" id="UP001498398"/>
    </source>
</evidence>
<organism evidence="2 3">
    <name type="scientific">Marasmiellus scandens</name>
    <dbReference type="NCBI Taxonomy" id="2682957"/>
    <lineage>
        <taxon>Eukaryota</taxon>
        <taxon>Fungi</taxon>
        <taxon>Dikarya</taxon>
        <taxon>Basidiomycota</taxon>
        <taxon>Agaricomycotina</taxon>
        <taxon>Agaricomycetes</taxon>
        <taxon>Agaricomycetidae</taxon>
        <taxon>Agaricales</taxon>
        <taxon>Marasmiineae</taxon>
        <taxon>Omphalotaceae</taxon>
        <taxon>Marasmiellus</taxon>
    </lineage>
</organism>
<sequence>MTSASQASGSAHQNLPVLNENALSVPEQKTATKSRYPLPKAHHYGVPLVFGFPLPSSYVLRIGRQLGPPVPEGATEEEEEDAEEEQYREAFTHWLQICERVAPKLKVEVPQVVIKRKLYSFICFADNTCPARMKIPSQRVLDGILAELEREGCKTKPMWARLYV</sequence>
<feature type="region of interest" description="Disordered" evidence="1">
    <location>
        <begin position="1"/>
        <end position="31"/>
    </location>
</feature>
<comment type="caution">
    <text evidence="2">The sequence shown here is derived from an EMBL/GenBank/DDBJ whole genome shotgun (WGS) entry which is preliminary data.</text>
</comment>
<reference evidence="2 3" key="1">
    <citation type="submission" date="2024-01" db="EMBL/GenBank/DDBJ databases">
        <title>A draft genome for the cacao thread blight pathogen Marasmiellus scandens.</title>
        <authorList>
            <person name="Baruah I.K."/>
            <person name="Leung J."/>
            <person name="Bukari Y."/>
            <person name="Amoako-Attah I."/>
            <person name="Meinhardt L.W."/>
            <person name="Bailey B.A."/>
            <person name="Cohen S.P."/>
        </authorList>
    </citation>
    <scope>NUCLEOTIDE SEQUENCE [LARGE SCALE GENOMIC DNA]</scope>
    <source>
        <strain evidence="2 3">GH-19</strain>
    </source>
</reference>
<feature type="compositionally biased region" description="Polar residues" evidence="1">
    <location>
        <begin position="1"/>
        <end position="13"/>
    </location>
</feature>